<dbReference type="RefSeq" id="XP_952929.1">
    <property type="nucleotide sequence ID" value="XM_947836.1"/>
</dbReference>
<dbReference type="GO" id="GO:0006361">
    <property type="term" value="P:transcription initiation at RNA polymerase I promoter"/>
    <property type="evidence" value="ECO:0007669"/>
    <property type="project" value="InterPro"/>
</dbReference>
<dbReference type="AlphaFoldDB" id="Q4UA48"/>
<dbReference type="Pfam" id="PF11523">
    <property type="entry name" value="DUF3223"/>
    <property type="match status" value="1"/>
</dbReference>
<dbReference type="GO" id="GO:0005634">
    <property type="term" value="C:nucleus"/>
    <property type="evidence" value="ECO:0007669"/>
    <property type="project" value="TreeGrafter"/>
</dbReference>
<evidence type="ECO:0000313" key="3">
    <source>
        <dbReference type="Proteomes" id="UP000001950"/>
    </source>
</evidence>
<evidence type="ECO:0000256" key="1">
    <source>
        <dbReference type="ARBA" id="ARBA00010098"/>
    </source>
</evidence>
<dbReference type="KEGG" id="tan:TA07495"/>
<dbReference type="InterPro" id="IPR007991">
    <property type="entry name" value="RNA_pol_I_trans_ini_fac_RRN3"/>
</dbReference>
<proteinExistence type="inferred from homology"/>
<dbReference type="eggNOG" id="ENOG502SB61">
    <property type="taxonomic scope" value="Eukaryota"/>
</dbReference>
<dbReference type="STRING" id="5874.Q4UA48"/>
<evidence type="ECO:0000313" key="2">
    <source>
        <dbReference type="EMBL" id="CAI76305.1"/>
    </source>
</evidence>
<accession>Q4UA48</accession>
<gene>
    <name evidence="2" type="ORF">TA07495</name>
</gene>
<name>Q4UA48_THEAN</name>
<dbReference type="PANTHER" id="PTHR12790:SF0">
    <property type="entry name" value="RNA POLYMERASE I-SPECIFIC TRANSCRIPTION INITIATION FACTOR RRN3-RELATED"/>
    <property type="match status" value="1"/>
</dbReference>
<protein>
    <submittedName>
        <fullName evidence="2">Uncharacterized protein</fullName>
    </submittedName>
</protein>
<organism evidence="2 3">
    <name type="scientific">Theileria annulata</name>
    <dbReference type="NCBI Taxonomy" id="5874"/>
    <lineage>
        <taxon>Eukaryota</taxon>
        <taxon>Sar</taxon>
        <taxon>Alveolata</taxon>
        <taxon>Apicomplexa</taxon>
        <taxon>Aconoidasida</taxon>
        <taxon>Piroplasmida</taxon>
        <taxon>Theileriidae</taxon>
        <taxon>Theileria</taxon>
    </lineage>
</organism>
<keyword evidence="3" id="KW-1185">Reference proteome</keyword>
<dbReference type="GeneID" id="3862752"/>
<reference evidence="2 3" key="1">
    <citation type="journal article" date="2005" name="Science">
        <title>Genome of the host-cell transforming parasite Theileria annulata compared with T. parva.</title>
        <authorList>
            <person name="Pain A."/>
            <person name="Renauld H."/>
            <person name="Berriman M."/>
            <person name="Murphy L."/>
            <person name="Yeats C.A."/>
            <person name="Weir W."/>
            <person name="Kerhornou A."/>
            <person name="Aslett M."/>
            <person name="Bishop R."/>
            <person name="Bouchier C."/>
            <person name="Cochet M."/>
            <person name="Coulson R.M.R."/>
            <person name="Cronin A."/>
            <person name="de Villiers E.P."/>
            <person name="Fraser A."/>
            <person name="Fosker N."/>
            <person name="Gardner M."/>
            <person name="Goble A."/>
            <person name="Griffiths-Jones S."/>
            <person name="Harris D.E."/>
            <person name="Katzer F."/>
            <person name="Larke N."/>
            <person name="Lord A."/>
            <person name="Maser P."/>
            <person name="McKellar S."/>
            <person name="Mooney P."/>
            <person name="Morton F."/>
            <person name="Nene V."/>
            <person name="O'Neil S."/>
            <person name="Price C."/>
            <person name="Quail M.A."/>
            <person name="Rabbinowitsch E."/>
            <person name="Rawlings N.D."/>
            <person name="Rutter S."/>
            <person name="Saunders D."/>
            <person name="Seeger K."/>
            <person name="Shah T."/>
            <person name="Squares R."/>
            <person name="Squares S."/>
            <person name="Tivey A."/>
            <person name="Walker A.R."/>
            <person name="Woodward J."/>
            <person name="Dobbelaere D.A.E."/>
            <person name="Langsley G."/>
            <person name="Rajandream M.A."/>
            <person name="McKeever D."/>
            <person name="Shiels B."/>
            <person name="Tait A."/>
            <person name="Barrell B.G."/>
            <person name="Hall N."/>
        </authorList>
    </citation>
    <scope>NUCLEOTIDE SEQUENCE [LARGE SCALE GENOMIC DNA]</scope>
    <source>
        <strain evidence="3">Ankara</strain>
    </source>
</reference>
<sequence length="438" mass="50130">MKKLMGFNFPGDFNLTNSPIRLESNQQIITDLSDLVSSSPLDNDNLLLFVELLVNRFDWIGADLEDIDKCKNVVLDLVSLDGSCVDWLVKRLITNFKSSNKKHLKVDLCSREFESIHELKKHVRTILTTSKDDEELKGDNHKLLYELLGYHSSVQLKERVVAIFPSTHKNPAFKGLRCFFYRDKSGSVDFFSYARCCDNVKTRGQILREHLCDLLVDICKLSPSTLGSISDTLDILYPHHNVQIEHHISFTKAMLYIANRLPMIRTSLYRILINKLTVIDSEIRLADPNVVDVEKVENLRSEKLKELANQLLKGQSNSTQFKKTEDPNWFRDIYDKLRTEEDCDDMSQKLDFLMALVFEDLHLLLNMCNKYTSASINNTNSTGISNPKNNLQQQPMQINGTFKSKNSQDSFLVTLDTQSGSSQHNITRNLSLILVTSS</sequence>
<dbReference type="Pfam" id="PF05327">
    <property type="entry name" value="RRN3"/>
    <property type="match status" value="1"/>
</dbReference>
<dbReference type="PANTHER" id="PTHR12790">
    <property type="entry name" value="TRANSCRIPTION INITIATION FACTOR IA RRN3"/>
    <property type="match status" value="1"/>
</dbReference>
<dbReference type="OrthoDB" id="26970at2759"/>
<dbReference type="Gene3D" id="3.10.450.40">
    <property type="match status" value="1"/>
</dbReference>
<dbReference type="VEuPathDB" id="PiroplasmaDB:TA07495"/>
<dbReference type="GO" id="GO:0001181">
    <property type="term" value="F:RNA polymerase I general transcription initiation factor activity"/>
    <property type="evidence" value="ECO:0007669"/>
    <property type="project" value="InterPro"/>
</dbReference>
<dbReference type="EMBL" id="CR940353">
    <property type="protein sequence ID" value="CAI76305.1"/>
    <property type="molecule type" value="Genomic_DNA"/>
</dbReference>
<dbReference type="Proteomes" id="UP000001950">
    <property type="component" value="Chromosome 4"/>
</dbReference>
<dbReference type="InParanoid" id="Q4UA48"/>
<comment type="similarity">
    <text evidence="1">Belongs to the RRN3 family.</text>
</comment>
<dbReference type="GO" id="GO:0001042">
    <property type="term" value="F:RNA polymerase I core binding"/>
    <property type="evidence" value="ECO:0007669"/>
    <property type="project" value="TreeGrafter"/>
</dbReference>